<keyword evidence="2" id="KW-0378">Hydrolase</keyword>
<evidence type="ECO:0000313" key="2">
    <source>
        <dbReference type="EMBL" id="MCP1388178.1"/>
    </source>
</evidence>
<name>A0ABT1G2B9_9CORY</name>
<accession>A0ABT1G2B9</accession>
<organism evidence="2 3">
    <name type="scientific">Corynebacterium stercoris</name>
    <dbReference type="NCBI Taxonomy" id="2943490"/>
    <lineage>
        <taxon>Bacteria</taxon>
        <taxon>Bacillati</taxon>
        <taxon>Actinomycetota</taxon>
        <taxon>Actinomycetes</taxon>
        <taxon>Mycobacteriales</taxon>
        <taxon>Corynebacteriaceae</taxon>
        <taxon>Corynebacterium</taxon>
    </lineage>
</organism>
<dbReference type="RefSeq" id="WP_253578413.1">
    <property type="nucleotide sequence ID" value="NZ_JAMFTQ010000010.1"/>
</dbReference>
<keyword evidence="2" id="KW-0269">Exonuclease</keyword>
<sequence length="330" mass="35731">MTEPSFPFVAVHAQSTGIHPSTGRLLTLDAVTFDDAGRVGEEFHQVFNPGCDPGPRHMHGLEPGDFAQAPRFSRSLRALDKLIDDRTLILHSSPTDWGFIVSEARRAMNAAARANRSRNRRGGRRRQRVGHVPRPAEIVDVLASTRLQGHIPVDERLGALAGLIGVEAAPAEASVERTSISEAERSREQSLTLVAMFLALREAGELAAVDPQELAADRFGLQRSALRVDAEKAAATSENPGVYRGALQRGMEIVITDDIARNPDDLIDRSVRAGLTYSEKLSRETSLVVSDAALKGAELRGKAMHGHRKDIPILSAEQFAHALEAMGGVP</sequence>
<dbReference type="InterPro" id="IPR012337">
    <property type="entry name" value="RNaseH-like_sf"/>
</dbReference>
<dbReference type="Gene3D" id="3.30.420.10">
    <property type="entry name" value="Ribonuclease H-like superfamily/Ribonuclease H"/>
    <property type="match status" value="1"/>
</dbReference>
<dbReference type="InterPro" id="IPR013520">
    <property type="entry name" value="Ribonucl_H"/>
</dbReference>
<comment type="caution">
    <text evidence="2">The sequence shown here is derived from an EMBL/GenBank/DDBJ whole genome shotgun (WGS) entry which is preliminary data.</text>
</comment>
<gene>
    <name evidence="2" type="ORF">M5J20_08250</name>
</gene>
<keyword evidence="2" id="KW-0540">Nuclease</keyword>
<protein>
    <submittedName>
        <fullName evidence="2">Exonuclease domain-containing protein</fullName>
    </submittedName>
</protein>
<reference evidence="2" key="1">
    <citation type="submission" date="2022-05" db="EMBL/GenBank/DDBJ databases">
        <title>Corynebacterium sp. TA-R-1 sp. nov., isolated from human feces.</title>
        <authorList>
            <person name="Shamsuzzaman M."/>
            <person name="Dahal R.H."/>
        </authorList>
    </citation>
    <scope>NUCLEOTIDE SEQUENCE</scope>
    <source>
        <strain evidence="2">TA-R-1</strain>
    </source>
</reference>
<proteinExistence type="predicted"/>
<dbReference type="InterPro" id="IPR036397">
    <property type="entry name" value="RNaseH_sf"/>
</dbReference>
<dbReference type="Pfam" id="PF00929">
    <property type="entry name" value="RNase_T"/>
    <property type="match status" value="1"/>
</dbReference>
<dbReference type="EMBL" id="JAMFTQ010000010">
    <property type="protein sequence ID" value="MCP1388178.1"/>
    <property type="molecule type" value="Genomic_DNA"/>
</dbReference>
<feature type="domain" description="Exonuclease" evidence="1">
    <location>
        <begin position="16"/>
        <end position="112"/>
    </location>
</feature>
<dbReference type="SUPFAM" id="SSF53098">
    <property type="entry name" value="Ribonuclease H-like"/>
    <property type="match status" value="1"/>
</dbReference>
<keyword evidence="3" id="KW-1185">Reference proteome</keyword>
<evidence type="ECO:0000313" key="3">
    <source>
        <dbReference type="Proteomes" id="UP001204000"/>
    </source>
</evidence>
<dbReference type="GO" id="GO:0004527">
    <property type="term" value="F:exonuclease activity"/>
    <property type="evidence" value="ECO:0007669"/>
    <property type="project" value="UniProtKB-KW"/>
</dbReference>
<dbReference type="Proteomes" id="UP001204000">
    <property type="component" value="Unassembled WGS sequence"/>
</dbReference>
<evidence type="ECO:0000259" key="1">
    <source>
        <dbReference type="Pfam" id="PF00929"/>
    </source>
</evidence>